<dbReference type="PANTHER" id="PTHR43140:SF1">
    <property type="entry name" value="TYPE I RESTRICTION ENZYME ECOKI SPECIFICITY SUBUNIT"/>
    <property type="match status" value="1"/>
</dbReference>
<dbReference type="SUPFAM" id="SSF116734">
    <property type="entry name" value="DNA methylase specificity domain"/>
    <property type="match status" value="2"/>
</dbReference>
<evidence type="ECO:0000313" key="3">
    <source>
        <dbReference type="EMBL" id="SDK62678.1"/>
    </source>
</evidence>
<dbReference type="OrthoDB" id="9798929at2"/>
<dbReference type="EMBL" id="FNFH01000006">
    <property type="protein sequence ID" value="SDK62678.1"/>
    <property type="molecule type" value="Genomic_DNA"/>
</dbReference>
<dbReference type="Proteomes" id="UP000199305">
    <property type="component" value="Unassembled WGS sequence"/>
</dbReference>
<proteinExistence type="predicted"/>
<accession>A0A1G9DFN0</accession>
<evidence type="ECO:0000313" key="4">
    <source>
        <dbReference type="Proteomes" id="UP000199305"/>
    </source>
</evidence>
<keyword evidence="2" id="KW-0238">DNA-binding</keyword>
<evidence type="ECO:0000256" key="1">
    <source>
        <dbReference type="ARBA" id="ARBA00022747"/>
    </source>
</evidence>
<dbReference type="GO" id="GO:0009307">
    <property type="term" value="P:DNA restriction-modification system"/>
    <property type="evidence" value="ECO:0007669"/>
    <property type="project" value="UniProtKB-KW"/>
</dbReference>
<name>A0A1G9DFN0_9GAMM</name>
<keyword evidence="4" id="KW-1185">Reference proteome</keyword>
<protein>
    <submittedName>
        <fullName evidence="3">Type I restriction enzyme, S subunit</fullName>
    </submittedName>
</protein>
<dbReference type="InterPro" id="IPR051212">
    <property type="entry name" value="Type-I_RE_S_subunit"/>
</dbReference>
<dbReference type="STRING" id="658219.SAMN05216212_2784"/>
<dbReference type="Gene3D" id="3.90.220.20">
    <property type="entry name" value="DNA methylase specificity domains"/>
    <property type="match status" value="2"/>
</dbReference>
<organism evidence="3 4">
    <name type="scientific">Microbulbifer yueqingensis</name>
    <dbReference type="NCBI Taxonomy" id="658219"/>
    <lineage>
        <taxon>Bacteria</taxon>
        <taxon>Pseudomonadati</taxon>
        <taxon>Pseudomonadota</taxon>
        <taxon>Gammaproteobacteria</taxon>
        <taxon>Cellvibrionales</taxon>
        <taxon>Microbulbiferaceae</taxon>
        <taxon>Microbulbifer</taxon>
    </lineage>
</organism>
<dbReference type="AlphaFoldDB" id="A0A1G9DFN0"/>
<keyword evidence="1" id="KW-0680">Restriction system</keyword>
<dbReference type="GO" id="GO:0003677">
    <property type="term" value="F:DNA binding"/>
    <property type="evidence" value="ECO:0007669"/>
    <property type="project" value="UniProtKB-KW"/>
</dbReference>
<evidence type="ECO:0000256" key="2">
    <source>
        <dbReference type="ARBA" id="ARBA00023125"/>
    </source>
</evidence>
<dbReference type="Gene3D" id="1.10.287.1120">
    <property type="entry name" value="Bipartite methylase S protein"/>
    <property type="match status" value="1"/>
</dbReference>
<dbReference type="PANTHER" id="PTHR43140">
    <property type="entry name" value="TYPE-1 RESTRICTION ENZYME ECOKI SPECIFICITY PROTEIN"/>
    <property type="match status" value="1"/>
</dbReference>
<sequence>MTRELTSLRKYEAYKDSGVEWIGQIPVDWSVCPGKRFHRVVKELNLDGKCKSILSLTLRGVVDNDPDNPEGLIPRDYGTYQIFEKDDLVFKLIDLENIRTSRVGLVNKRGIMSPAYIRLRVGKDCHPKFAYYFYYNLYVNAVFNNLGAGVRSTIGPSDLVEFPVLNPSYVEQVAICNFLDVKIDKIARAIALKQRQIELLKEHKQILTKNAVISGLNPHVPMRDSGVDWIDKIPKHWKTLRFKNLFTQSRLPVRPDDGVVTSYRDGQVTLRSKRRLSGYTEALLEQGYQGVRRGQLVLNSMDAFEGAIGISDSDGKCTPEYVVCDPISDQCVPEYFALLLREMALAKYIQVICNAVRQRAVRIRFNNLAARYLVVPPQSEQLHIVQYIKRESKKISNSVALFEKQISKLEEYRRTLIDSAVTGKIKVSQLAGMGY</sequence>
<reference evidence="4" key="1">
    <citation type="submission" date="2016-10" db="EMBL/GenBank/DDBJ databases">
        <authorList>
            <person name="Varghese N."/>
            <person name="Submissions S."/>
        </authorList>
    </citation>
    <scope>NUCLEOTIDE SEQUENCE [LARGE SCALE GENOMIC DNA]</scope>
    <source>
        <strain evidence="4">CGMCC 1.10658</strain>
    </source>
</reference>
<dbReference type="RefSeq" id="WP_091515495.1">
    <property type="nucleotide sequence ID" value="NZ_FNFH01000006.1"/>
</dbReference>
<dbReference type="InterPro" id="IPR044946">
    <property type="entry name" value="Restrct_endonuc_typeI_TRD_sf"/>
</dbReference>
<gene>
    <name evidence="3" type="ORF">SAMN05216212_2784</name>
</gene>